<dbReference type="Gene3D" id="3.30.420.40">
    <property type="match status" value="2"/>
</dbReference>
<evidence type="ECO:0000313" key="2">
    <source>
        <dbReference type="EMBL" id="MBU9722350.1"/>
    </source>
</evidence>
<dbReference type="InterPro" id="IPR000600">
    <property type="entry name" value="ROK"/>
</dbReference>
<protein>
    <submittedName>
        <fullName evidence="2">ROK family protein</fullName>
    </submittedName>
</protein>
<sequence>MLIAAFDIGGTSVKYGIVSSLGEILEEDSYPTNAIMGGRYVVNKVIEKAIQLKGKWNIKGISVSSAGQINTNKGLVIYANDNIPGFTGINLIEEIQKHTGLSVRAENDVNCAAIGESWKGNAQGLSDFLCVTIGTGIGGALYLNGSLYRGSSYAAGEIGHLTLYPGGKKCACGKLGCFEQYASSKALEFLISEKMDKKYGLKEFFQITRDGNKLGIEIFNHWINDITTGLASVVHLINIDTIIIGGGVSSQGDFLLKAIQESLYEKIMPNHKRKLYIKLAYNANKANLLGATKHFISSK</sequence>
<dbReference type="SUPFAM" id="SSF53067">
    <property type="entry name" value="Actin-like ATPase domain"/>
    <property type="match status" value="1"/>
</dbReference>
<accession>A0ABS6JVD4</accession>
<organism evidence="2 3">
    <name type="scientific">Evansella alkalicola</name>
    <dbReference type="NCBI Taxonomy" id="745819"/>
    <lineage>
        <taxon>Bacteria</taxon>
        <taxon>Bacillati</taxon>
        <taxon>Bacillota</taxon>
        <taxon>Bacilli</taxon>
        <taxon>Bacillales</taxon>
        <taxon>Bacillaceae</taxon>
        <taxon>Evansella</taxon>
    </lineage>
</organism>
<dbReference type="PROSITE" id="PS01125">
    <property type="entry name" value="ROK"/>
    <property type="match status" value="1"/>
</dbReference>
<name>A0ABS6JVD4_9BACI</name>
<gene>
    <name evidence="2" type="ORF">KS407_13005</name>
</gene>
<dbReference type="EMBL" id="JAHQCR010000051">
    <property type="protein sequence ID" value="MBU9722350.1"/>
    <property type="molecule type" value="Genomic_DNA"/>
</dbReference>
<dbReference type="RefSeq" id="WP_088077288.1">
    <property type="nucleotide sequence ID" value="NZ_JAHQCR010000051.1"/>
</dbReference>
<dbReference type="CDD" id="cd24068">
    <property type="entry name" value="ASKHA_NBD_ROK_FnNanK-like"/>
    <property type="match status" value="1"/>
</dbReference>
<comment type="caution">
    <text evidence="2">The sequence shown here is derived from an EMBL/GenBank/DDBJ whole genome shotgun (WGS) entry which is preliminary data.</text>
</comment>
<evidence type="ECO:0000313" key="3">
    <source>
        <dbReference type="Proteomes" id="UP000790580"/>
    </source>
</evidence>
<dbReference type="PANTHER" id="PTHR18964">
    <property type="entry name" value="ROK (REPRESSOR, ORF, KINASE) FAMILY"/>
    <property type="match status" value="1"/>
</dbReference>
<comment type="similarity">
    <text evidence="1">Belongs to the ROK (NagC/XylR) family.</text>
</comment>
<dbReference type="InterPro" id="IPR043129">
    <property type="entry name" value="ATPase_NBD"/>
</dbReference>
<keyword evidence="3" id="KW-1185">Reference proteome</keyword>
<proteinExistence type="inferred from homology"/>
<dbReference type="Proteomes" id="UP000790580">
    <property type="component" value="Unassembled WGS sequence"/>
</dbReference>
<dbReference type="InterPro" id="IPR049874">
    <property type="entry name" value="ROK_cs"/>
</dbReference>
<evidence type="ECO:0000256" key="1">
    <source>
        <dbReference type="ARBA" id="ARBA00006479"/>
    </source>
</evidence>
<reference evidence="2 3" key="1">
    <citation type="submission" date="2021-06" db="EMBL/GenBank/DDBJ databases">
        <title>Bacillus sp. RD4P76, an endophyte from a halophyte.</title>
        <authorList>
            <person name="Sun J.-Q."/>
        </authorList>
    </citation>
    <scope>NUCLEOTIDE SEQUENCE [LARGE SCALE GENOMIC DNA]</scope>
    <source>
        <strain evidence="2 3">JCM 17098</strain>
    </source>
</reference>
<dbReference type="Pfam" id="PF00480">
    <property type="entry name" value="ROK"/>
    <property type="match status" value="1"/>
</dbReference>
<dbReference type="PANTHER" id="PTHR18964:SF165">
    <property type="entry name" value="BETA-GLUCOSIDE KINASE"/>
    <property type="match status" value="1"/>
</dbReference>